<keyword evidence="13" id="KW-0406">Ion transport</keyword>
<dbReference type="PANTHER" id="PTHR13869:SF3">
    <property type="entry name" value="SODIUM CHANNEL SUBUNIT BETA-2"/>
    <property type="match status" value="1"/>
</dbReference>
<evidence type="ECO:0000256" key="5">
    <source>
        <dbReference type="ARBA" id="ARBA00023136"/>
    </source>
</evidence>
<dbReference type="InterPro" id="IPR013783">
    <property type="entry name" value="Ig-like_fold"/>
</dbReference>
<dbReference type="SMART" id="SM00409">
    <property type="entry name" value="IG"/>
    <property type="match status" value="3"/>
</dbReference>
<evidence type="ECO:0000256" key="11">
    <source>
        <dbReference type="SAM" id="SignalP"/>
    </source>
</evidence>
<keyword evidence="13" id="KW-0407">Ion channel</keyword>
<evidence type="ECO:0000256" key="1">
    <source>
        <dbReference type="ARBA" id="ARBA00004479"/>
    </source>
</evidence>
<dbReference type="InterPro" id="IPR000920">
    <property type="entry name" value="Myelin_P0-rel"/>
</dbReference>
<proteinExistence type="predicted"/>
<name>A0A091DG05_FUKDA</name>
<dbReference type="EMBL" id="KN122326">
    <property type="protein sequence ID" value="KFO31084.1"/>
    <property type="molecule type" value="Genomic_DNA"/>
</dbReference>
<feature type="domain" description="Ig-like" evidence="12">
    <location>
        <begin position="137"/>
        <end position="235"/>
    </location>
</feature>
<dbReference type="eggNOG" id="ENOG502SVGE">
    <property type="taxonomic scope" value="Eukaryota"/>
</dbReference>
<dbReference type="GO" id="GO:0001518">
    <property type="term" value="C:voltage-gated sodium channel complex"/>
    <property type="evidence" value="ECO:0007669"/>
    <property type="project" value="TreeGrafter"/>
</dbReference>
<evidence type="ECO:0000313" key="14">
    <source>
        <dbReference type="Proteomes" id="UP000028990"/>
    </source>
</evidence>
<keyword evidence="8" id="KW-0393">Immunoglobulin domain</keyword>
<dbReference type="GO" id="GO:0086002">
    <property type="term" value="P:cardiac muscle cell action potential involved in contraction"/>
    <property type="evidence" value="ECO:0007669"/>
    <property type="project" value="TreeGrafter"/>
</dbReference>
<dbReference type="GO" id="GO:0086012">
    <property type="term" value="P:membrane depolarization during cardiac muscle cell action potential"/>
    <property type="evidence" value="ECO:0007669"/>
    <property type="project" value="TreeGrafter"/>
</dbReference>
<evidence type="ECO:0000313" key="13">
    <source>
        <dbReference type="EMBL" id="KFO31084.1"/>
    </source>
</evidence>
<dbReference type="InterPro" id="IPR036179">
    <property type="entry name" value="Ig-like_dom_sf"/>
</dbReference>
<dbReference type="Pfam" id="PF07686">
    <property type="entry name" value="V-set"/>
    <property type="match status" value="3"/>
</dbReference>
<protein>
    <submittedName>
        <fullName evidence="13">Sodium channel subunit beta-2</fullName>
    </submittedName>
</protein>
<keyword evidence="7" id="KW-0325">Glycoprotein</keyword>
<feature type="transmembrane region" description="Helical" evidence="10">
    <location>
        <begin position="518"/>
        <end position="540"/>
    </location>
</feature>
<reference evidence="13 14" key="1">
    <citation type="submission" date="2013-11" db="EMBL/GenBank/DDBJ databases">
        <title>The Damaraland mole rat (Fukomys damarensis) genome and evolution of African mole rats.</title>
        <authorList>
            <person name="Gladyshev V.N."/>
            <person name="Fang X."/>
        </authorList>
    </citation>
    <scope>NUCLEOTIDE SEQUENCE [LARGE SCALE GENOMIC DNA]</scope>
    <source>
        <tissue evidence="13">Liver</tissue>
    </source>
</reference>
<dbReference type="SUPFAM" id="SSF48726">
    <property type="entry name" value="Immunoglobulin"/>
    <property type="match status" value="3"/>
</dbReference>
<keyword evidence="2 10" id="KW-0812">Transmembrane</keyword>
<dbReference type="STRING" id="885580.ENSFDAP00000006382"/>
<dbReference type="Gene3D" id="2.60.40.10">
    <property type="entry name" value="Immunoglobulins"/>
    <property type="match status" value="3"/>
</dbReference>
<keyword evidence="5 10" id="KW-0472">Membrane</keyword>
<feature type="region of interest" description="Disordered" evidence="9">
    <location>
        <begin position="548"/>
        <end position="575"/>
    </location>
</feature>
<evidence type="ECO:0000256" key="3">
    <source>
        <dbReference type="ARBA" id="ARBA00022729"/>
    </source>
</evidence>
<evidence type="ECO:0000256" key="10">
    <source>
        <dbReference type="SAM" id="Phobius"/>
    </source>
</evidence>
<dbReference type="PANTHER" id="PTHR13869">
    <property type="entry name" value="MYELIN P0 RELATED"/>
    <property type="match status" value="1"/>
</dbReference>
<evidence type="ECO:0000256" key="7">
    <source>
        <dbReference type="ARBA" id="ARBA00023180"/>
    </source>
</evidence>
<gene>
    <name evidence="13" type="ORF">H920_07519</name>
</gene>
<feature type="signal peptide" evidence="11">
    <location>
        <begin position="1"/>
        <end position="19"/>
    </location>
</feature>
<comment type="subcellular location">
    <subcellularLocation>
        <location evidence="1">Membrane</location>
        <topology evidence="1">Single-pass type I membrane protein</topology>
    </subcellularLocation>
</comment>
<feature type="domain" description="Ig-like" evidence="12">
    <location>
        <begin position="11"/>
        <end position="118"/>
    </location>
</feature>
<dbReference type="InterPro" id="IPR007110">
    <property type="entry name" value="Ig-like_dom"/>
</dbReference>
<evidence type="ECO:0000259" key="12">
    <source>
        <dbReference type="PROSITE" id="PS50835"/>
    </source>
</evidence>
<evidence type="ECO:0000256" key="4">
    <source>
        <dbReference type="ARBA" id="ARBA00022989"/>
    </source>
</evidence>
<dbReference type="GO" id="GO:0034220">
    <property type="term" value="P:monoatomic ion transmembrane transport"/>
    <property type="evidence" value="ECO:0007669"/>
    <property type="project" value="UniProtKB-KW"/>
</dbReference>
<keyword evidence="13" id="KW-0813">Transport</keyword>
<feature type="compositionally biased region" description="Basic and acidic residues" evidence="9">
    <location>
        <begin position="549"/>
        <end position="575"/>
    </location>
</feature>
<feature type="chain" id="PRO_5001871617" evidence="11">
    <location>
        <begin position="20"/>
        <end position="575"/>
    </location>
</feature>
<keyword evidence="3 11" id="KW-0732">Signal</keyword>
<evidence type="ECO:0000256" key="6">
    <source>
        <dbReference type="ARBA" id="ARBA00023157"/>
    </source>
</evidence>
<evidence type="ECO:0000256" key="2">
    <source>
        <dbReference type="ARBA" id="ARBA00022692"/>
    </source>
</evidence>
<dbReference type="GO" id="GO:0017080">
    <property type="term" value="F:sodium channel regulator activity"/>
    <property type="evidence" value="ECO:0007669"/>
    <property type="project" value="TreeGrafter"/>
</dbReference>
<evidence type="ECO:0000256" key="8">
    <source>
        <dbReference type="ARBA" id="ARBA00023319"/>
    </source>
</evidence>
<feature type="domain" description="Ig-like" evidence="12">
    <location>
        <begin position="385"/>
        <end position="491"/>
    </location>
</feature>
<dbReference type="PRINTS" id="PR00213">
    <property type="entry name" value="MYELINP0"/>
</dbReference>
<dbReference type="SMART" id="SM00406">
    <property type="entry name" value="IGv"/>
    <property type="match status" value="3"/>
</dbReference>
<keyword evidence="6" id="KW-1015">Disulfide bond</keyword>
<evidence type="ECO:0000256" key="9">
    <source>
        <dbReference type="SAM" id="MobiDB-lite"/>
    </source>
</evidence>
<keyword evidence="4 10" id="KW-1133">Transmembrane helix</keyword>
<sequence length="575" mass="64580">MFCPLTFILMPVLLDYSLGLNDLTAFYPELTVHVGDSALLGCVIQSTKGKSVTKVDWIHSSGQHVKDEYVLYYYANMSVPIGRFQNRSHLVGDVSHSDGSLLLQDVQEADRGIYTCEIYPEKEGKVFKKAMVLHVLPEDPRELMVHVGESALMKCHFQSTEEKRVTKVDWMFSSGQDAKEEVVLLYNHNKPMRYPQYQGRFQNRVNLVGDITLNDGAIMLQRVKESDEGNYTCRIYLGSLMFRKTLELHVIRDKPQTTSRPEVLGGNHVVIIVGIVCITLLLLIGLILIVKKTHRNERSGCSTTLMKTLEDTKKADLEKHVYSSITTWEEEPSGKPDSTYMTMYLGLTGILGCIKKKKEADYIKPKISGSRAGLKSVCGSSDAAPSGQSMEVTVPTTLSILNGSDARLSCTFNSCYTVNHKQFSLNWTYQECSNCSEEMFLQFRMKIINLKLDRFRDRVEFSGNPSKYDVSVTLRSVQLEDEGIYNCYVTNPPDRHRGHGKIYLQVLLEELPERDSTVAVIVGASVGGFLAVVILVLMVVKCVRRKKEQKLSTDDLKTEEEGKTDGEGNADDGAK</sequence>
<dbReference type="Proteomes" id="UP000028990">
    <property type="component" value="Unassembled WGS sequence"/>
</dbReference>
<organism evidence="13 14">
    <name type="scientific">Fukomys damarensis</name>
    <name type="common">Damaraland mole rat</name>
    <name type="synonym">Cryptomys damarensis</name>
    <dbReference type="NCBI Taxonomy" id="885580"/>
    <lineage>
        <taxon>Eukaryota</taxon>
        <taxon>Metazoa</taxon>
        <taxon>Chordata</taxon>
        <taxon>Craniata</taxon>
        <taxon>Vertebrata</taxon>
        <taxon>Euteleostomi</taxon>
        <taxon>Mammalia</taxon>
        <taxon>Eutheria</taxon>
        <taxon>Euarchontoglires</taxon>
        <taxon>Glires</taxon>
        <taxon>Rodentia</taxon>
        <taxon>Hystricomorpha</taxon>
        <taxon>Bathyergidae</taxon>
        <taxon>Fukomys</taxon>
    </lineage>
</organism>
<accession>A0A091DG05</accession>
<keyword evidence="14" id="KW-1185">Reference proteome</keyword>
<dbReference type="InterPro" id="IPR003599">
    <property type="entry name" value="Ig_sub"/>
</dbReference>
<feature type="transmembrane region" description="Helical" evidence="10">
    <location>
        <begin position="269"/>
        <end position="290"/>
    </location>
</feature>
<dbReference type="InterPro" id="IPR013106">
    <property type="entry name" value="Ig_V-set"/>
</dbReference>
<dbReference type="PROSITE" id="PS50835">
    <property type="entry name" value="IG_LIKE"/>
    <property type="match status" value="3"/>
</dbReference>
<dbReference type="AlphaFoldDB" id="A0A091DG05"/>